<comment type="caution">
    <text evidence="3">The sequence shown here is derived from an EMBL/GenBank/DDBJ whole genome shotgun (WGS) entry which is preliminary data.</text>
</comment>
<evidence type="ECO:0000313" key="3">
    <source>
        <dbReference type="EMBL" id="MCC2175742.1"/>
    </source>
</evidence>
<dbReference type="SUPFAM" id="SSF56281">
    <property type="entry name" value="Metallo-hydrolase/oxidoreductase"/>
    <property type="match status" value="1"/>
</dbReference>
<dbReference type="PANTHER" id="PTHR43546">
    <property type="entry name" value="UPF0173 METAL-DEPENDENT HYDROLASE MJ1163-RELATED"/>
    <property type="match status" value="1"/>
</dbReference>
<keyword evidence="1" id="KW-0378">Hydrolase</keyword>
<evidence type="ECO:0000259" key="2">
    <source>
        <dbReference type="Pfam" id="PF12706"/>
    </source>
</evidence>
<proteinExistence type="predicted"/>
<name>A0AAW4VYR5_9FIRM</name>
<gene>
    <name evidence="3" type="ORF">LKD22_01130</name>
</gene>
<keyword evidence="4" id="KW-1185">Reference proteome</keyword>
<sequence length="258" mass="28030">MKIQQIRNATIRIECAGKHFLIDPWFQKKGTGMSAPSPDPEKAKIPSPTTELPFSVEQIMAGIDAMIVTHIHPDHFDPETAAMLDKSIPVFAVNEETKSQIEGFGYTSVMVLKDEGTDFDGVVLIRTEAMHGESPDQAAGPVCGIILQAAEEPVLYVAGDTVYYKGVERALEQYRPDVVVLNACGAELMGLGRLIMGAEDVLNVCEAAPNATIIASHMDAVNHATVTRAELRDFLRKHGKDGHVLIPEDGECLEFSGM</sequence>
<evidence type="ECO:0000313" key="4">
    <source>
        <dbReference type="Proteomes" id="UP001298753"/>
    </source>
</evidence>
<dbReference type="Proteomes" id="UP001298753">
    <property type="component" value="Unassembled WGS sequence"/>
</dbReference>
<dbReference type="InterPro" id="IPR001279">
    <property type="entry name" value="Metallo-B-lactamas"/>
</dbReference>
<dbReference type="RefSeq" id="WP_227599981.1">
    <property type="nucleotide sequence ID" value="NZ_DBGBDM010000064.1"/>
</dbReference>
<dbReference type="InterPro" id="IPR050114">
    <property type="entry name" value="UPF0173_UPF0282_UlaG_hydrolase"/>
</dbReference>
<feature type="domain" description="Metallo-beta-lactamase" evidence="2">
    <location>
        <begin position="20"/>
        <end position="218"/>
    </location>
</feature>
<dbReference type="PANTHER" id="PTHR43546:SF9">
    <property type="entry name" value="L-ASCORBATE-6-PHOSPHATE LACTONASE ULAG-RELATED"/>
    <property type="match status" value="1"/>
</dbReference>
<dbReference type="Gene3D" id="3.60.15.10">
    <property type="entry name" value="Ribonuclease Z/Hydroxyacylglutathione hydrolase-like"/>
    <property type="match status" value="1"/>
</dbReference>
<protein>
    <submittedName>
        <fullName evidence="3">MBL fold metallo-hydrolase</fullName>
    </submittedName>
</protein>
<reference evidence="3 4" key="1">
    <citation type="submission" date="2021-10" db="EMBL/GenBank/DDBJ databases">
        <title>Anaerobic single-cell dispensing facilitates the cultivation of human gut bacteria.</title>
        <authorList>
            <person name="Afrizal A."/>
        </authorList>
    </citation>
    <scope>NUCLEOTIDE SEQUENCE [LARGE SCALE GENOMIC DNA]</scope>
    <source>
        <strain evidence="3 4">CLA-AA-H270</strain>
    </source>
</reference>
<accession>A0AAW4VYR5</accession>
<evidence type="ECO:0000256" key="1">
    <source>
        <dbReference type="ARBA" id="ARBA00022801"/>
    </source>
</evidence>
<dbReference type="GeneID" id="98660185"/>
<dbReference type="Pfam" id="PF12706">
    <property type="entry name" value="Lactamase_B_2"/>
    <property type="match status" value="1"/>
</dbReference>
<dbReference type="InterPro" id="IPR036866">
    <property type="entry name" value="RibonucZ/Hydroxyglut_hydro"/>
</dbReference>
<dbReference type="AlphaFoldDB" id="A0AAW4VYR5"/>
<organism evidence="3 4">
    <name type="scientific">Agathobaculum butyriciproducens</name>
    <dbReference type="NCBI Taxonomy" id="1628085"/>
    <lineage>
        <taxon>Bacteria</taxon>
        <taxon>Bacillati</taxon>
        <taxon>Bacillota</taxon>
        <taxon>Clostridia</taxon>
        <taxon>Eubacteriales</taxon>
        <taxon>Butyricicoccaceae</taxon>
        <taxon>Agathobaculum</taxon>
    </lineage>
</organism>
<dbReference type="GO" id="GO:0016787">
    <property type="term" value="F:hydrolase activity"/>
    <property type="evidence" value="ECO:0007669"/>
    <property type="project" value="UniProtKB-KW"/>
</dbReference>
<dbReference type="EMBL" id="JAJEPX010000001">
    <property type="protein sequence ID" value="MCC2175742.1"/>
    <property type="molecule type" value="Genomic_DNA"/>
</dbReference>